<dbReference type="OrthoDB" id="459750at2759"/>
<dbReference type="InParanoid" id="C5KTR6"/>
<gene>
    <name evidence="3" type="ORF">Pmar_PMAR019060</name>
</gene>
<dbReference type="OMA" id="ISITWKG"/>
<feature type="region of interest" description="Disordered" evidence="2">
    <location>
        <begin position="878"/>
        <end position="964"/>
    </location>
</feature>
<dbReference type="GeneID" id="9060796"/>
<accession>C5KTR6</accession>
<feature type="compositionally biased region" description="Gly residues" evidence="2">
    <location>
        <begin position="843"/>
        <end position="853"/>
    </location>
</feature>
<keyword evidence="4" id="KW-1185">Reference proteome</keyword>
<reference evidence="3 4" key="1">
    <citation type="submission" date="2008-07" db="EMBL/GenBank/DDBJ databases">
        <authorList>
            <person name="El-Sayed N."/>
            <person name="Caler E."/>
            <person name="Inman J."/>
            <person name="Amedeo P."/>
            <person name="Hass B."/>
            <person name="Wortman J."/>
        </authorList>
    </citation>
    <scope>NUCLEOTIDE SEQUENCE [LARGE SCALE GENOMIC DNA]</scope>
    <source>
        <strain evidence="4">ATCC 50983 / TXsc</strain>
    </source>
</reference>
<name>C5KTR6_PERM5</name>
<proteinExistence type="predicted"/>
<evidence type="ECO:0000256" key="1">
    <source>
        <dbReference type="SAM" id="Coils"/>
    </source>
</evidence>
<dbReference type="RefSeq" id="XP_002780163.1">
    <property type="nucleotide sequence ID" value="XM_002780117.1"/>
</dbReference>
<feature type="compositionally biased region" description="Polar residues" evidence="2">
    <location>
        <begin position="819"/>
        <end position="829"/>
    </location>
</feature>
<feature type="coiled-coil region" evidence="1">
    <location>
        <begin position="1185"/>
        <end position="1276"/>
    </location>
</feature>
<keyword evidence="1" id="KW-0175">Coiled coil</keyword>
<evidence type="ECO:0000256" key="2">
    <source>
        <dbReference type="SAM" id="MobiDB-lite"/>
    </source>
</evidence>
<feature type="compositionally biased region" description="Low complexity" evidence="2">
    <location>
        <begin position="887"/>
        <end position="897"/>
    </location>
</feature>
<dbReference type="EMBL" id="GG676180">
    <property type="protein sequence ID" value="EER11958.1"/>
    <property type="molecule type" value="Genomic_DNA"/>
</dbReference>
<feature type="compositionally biased region" description="Low complexity" evidence="2">
    <location>
        <begin position="830"/>
        <end position="842"/>
    </location>
</feature>
<protein>
    <submittedName>
        <fullName evidence="3">Uncharacterized protein</fullName>
    </submittedName>
</protein>
<feature type="region of interest" description="Disordered" evidence="2">
    <location>
        <begin position="819"/>
        <end position="860"/>
    </location>
</feature>
<evidence type="ECO:0000313" key="3">
    <source>
        <dbReference type="EMBL" id="EER11958.1"/>
    </source>
</evidence>
<sequence length="1296" mass="142856">MVTNAGREDIILVDAELSDPEDDIVILDDDGHGFPIRVSAHRTQLIVETTEGNGIIPLKMDVLSVDNLYFNPPIIEFGTRRPDDFFPAMVELRAQYSGVLVEAVEITAITYQPIGRSSGSPVEVIPEIASGSPLRVPKGDPEEEEEEDGKLIATIRLKVQSRVLRSAADVDGLILIHTNLDHTNPIRLKVTGRVSNSLPLVYYPGGEIRMQYWPEEGLTTREDGIQLVTQWGSFEMAKAEVTIDHSTTLLSALSMEDRVKLFSRAMVIAVYLVVPADSILEVPITVGRSILEGDVTLQGETSRGQRFHLKVHHINVPLAMSSQGMEIRMEASGDDMYNLVLPKIPINDGLPYPVVRGIKSLDARLEYVPSEMDTLSDGVLARAKFYPGRVPTELTITTVEGSMALLRGSLEAQRLEALTRRYTSLATTDNIEGLLNEITLLGDEWEYSFQTPWIHHHQRRHRSSILVPYQGELIGLRLAPLGACRTAKVSIRNPLHDASIWVQVKYITVDNDLSLNLLTGQGKALPLTIPSLPQPSDAGSTEPSVATTVTVPMPPLSIVGLEFMRRIVTEPDDTVIDLNLVGVPLTVPMAVLEGLDGDMVDVTRVEFSGGERGGGCTTPDGFKLAMFDDQFPITIPSKAQLLVLVETTLKEIVDAWPAGQAKTYLARKLVAIATDFNQEFDDGLGTARALTELIGSLEQVSNLDPSPEWTDTAGSYSGERSFRQIALVLMLTGLATISITWKGSAQRRRLVCRNKVKRLDMIPKKKPMARREVMSGQPSPPPLLAELLTYFEEAKQKKAVTTKADVSVDDSISSKLSTDTLVASHPKQTGGSNSSSSKHGNSIRGGGHKGGGQSMMNLLADEPQPPAKLRTIQSAVEASMAMQGKPSVEVGEVGSSSTKKKKTKTKEKAVPKTKSVATTDKKKVVKPKRQQQQQHGSIKAKAVDQPPAPIDGQSAKSRVRTPVPPLLPTANKVVAGEKDVSDEVVQLSASLEMLFKQAPVYDRSEEASPQDDSLDDDLDTLLKSLDGSLLVEDQQGTTLTPPLAHAAPAVDSYGLIGSWRSQQDIRYNFPYDNTNNYNNNSTDGCVYYEAFAPQAEGIPQDYGGIPQYHHQPPEARPAFTSWTDADGNGAFWNEEYEDVSRRRRYDFGAFTREVHRRRSKNYCMEESETHHHHGHTKPTSMTVQIRELMAEREAQEEDLGAMREMVKFLSDRCQQLEAAYNDRETRFRREMEEVEEQHKRDMALVGVEMSELESRVEALSDIKHELNFRVQQLEAAHASGKACKNCSVAMQAFGKG</sequence>
<evidence type="ECO:0000313" key="4">
    <source>
        <dbReference type="Proteomes" id="UP000007800"/>
    </source>
</evidence>
<organism evidence="4">
    <name type="scientific">Perkinsus marinus (strain ATCC 50983 / TXsc)</name>
    <dbReference type="NCBI Taxonomy" id="423536"/>
    <lineage>
        <taxon>Eukaryota</taxon>
        <taxon>Sar</taxon>
        <taxon>Alveolata</taxon>
        <taxon>Perkinsozoa</taxon>
        <taxon>Perkinsea</taxon>
        <taxon>Perkinsida</taxon>
        <taxon>Perkinsidae</taxon>
        <taxon>Perkinsus</taxon>
    </lineage>
</organism>
<dbReference type="Proteomes" id="UP000007800">
    <property type="component" value="Unassembled WGS sequence"/>
</dbReference>